<dbReference type="InterPro" id="IPR038969">
    <property type="entry name" value="FEN"/>
</dbReference>
<dbReference type="PANTHER" id="PTHR42646">
    <property type="entry name" value="FLAP ENDONUCLEASE XNI"/>
    <property type="match status" value="1"/>
</dbReference>
<dbReference type="SUPFAM" id="SSF88723">
    <property type="entry name" value="PIN domain-like"/>
    <property type="match status" value="1"/>
</dbReference>
<evidence type="ECO:0000313" key="5">
    <source>
        <dbReference type="EMBL" id="MEJ1248485.1"/>
    </source>
</evidence>
<comment type="caution">
    <text evidence="5">The sequence shown here is derived from an EMBL/GenBank/DDBJ whole genome shotgun (WGS) entry which is preliminary data.</text>
</comment>
<dbReference type="InterPro" id="IPR008918">
    <property type="entry name" value="HhH2"/>
</dbReference>
<dbReference type="InterPro" id="IPR036279">
    <property type="entry name" value="5-3_exonuclease_C_sf"/>
</dbReference>
<keyword evidence="5" id="KW-0269">Exonuclease</keyword>
<accession>A0AAW9QU81</accession>
<dbReference type="FunFam" id="1.10.150.20:FF:000003">
    <property type="entry name" value="DNA polymerase I"/>
    <property type="match status" value="1"/>
</dbReference>
<dbReference type="SUPFAM" id="SSF47807">
    <property type="entry name" value="5' to 3' exonuclease, C-terminal subdomain"/>
    <property type="match status" value="1"/>
</dbReference>
<sequence length="295" mass="32355">MPRLHLVDASLYVFRAWHSLPADLTGADGWPVNAVHGFARFLLELLERERPTHVAVAFDESLESSFRNRIYPAYKANREPAPKELKRQFGQCQQLAAALGLVVLKDARYEADDLIGTLLARQRARGFAGVIVSADKDLSQLLGPSDQQWDYARDLRWDAAGTKARHGVHAHQMADYLGLAGDAVDNIPGVPGIGNKTAAALLEHFGSLDALLARVDELPFLRLRGAAAHAARLREHRAQALMSRELATIALDAPLPEGIGDAARRQVDTTLLDEVFETVRIGPMTRRRALAQAGL</sequence>
<dbReference type="InterPro" id="IPR020046">
    <property type="entry name" value="5-3_exonucl_a-hlix_arch_N"/>
</dbReference>
<dbReference type="SMART" id="SM00279">
    <property type="entry name" value="HhH2"/>
    <property type="match status" value="1"/>
</dbReference>
<dbReference type="SMART" id="SM00475">
    <property type="entry name" value="53EXOc"/>
    <property type="match status" value="1"/>
</dbReference>
<dbReference type="Pfam" id="PF02739">
    <property type="entry name" value="5_3_exonuc_N"/>
    <property type="match status" value="1"/>
</dbReference>
<organism evidence="5 6">
    <name type="scientific">Denitratimonas tolerans</name>
    <dbReference type="NCBI Taxonomy" id="1338420"/>
    <lineage>
        <taxon>Bacteria</taxon>
        <taxon>Pseudomonadati</taxon>
        <taxon>Pseudomonadota</taxon>
        <taxon>Gammaproteobacteria</taxon>
        <taxon>Lysobacterales</taxon>
        <taxon>Lysobacteraceae</taxon>
        <taxon>Denitratimonas</taxon>
    </lineage>
</organism>
<name>A0AAW9QU81_9GAMM</name>
<dbReference type="GO" id="GO:0017108">
    <property type="term" value="F:5'-flap endonuclease activity"/>
    <property type="evidence" value="ECO:0007669"/>
    <property type="project" value="InterPro"/>
</dbReference>
<dbReference type="PANTHER" id="PTHR42646:SF2">
    <property type="entry name" value="5'-3' EXONUCLEASE FAMILY PROTEIN"/>
    <property type="match status" value="1"/>
</dbReference>
<keyword evidence="3" id="KW-0238">DNA-binding</keyword>
<evidence type="ECO:0000256" key="1">
    <source>
        <dbReference type="ARBA" id="ARBA00022722"/>
    </source>
</evidence>
<dbReference type="Pfam" id="PF01367">
    <property type="entry name" value="5_3_exonuc"/>
    <property type="match status" value="1"/>
</dbReference>
<dbReference type="InterPro" id="IPR020045">
    <property type="entry name" value="DNA_polI_H3TH"/>
</dbReference>
<evidence type="ECO:0000313" key="6">
    <source>
        <dbReference type="Proteomes" id="UP001364472"/>
    </source>
</evidence>
<evidence type="ECO:0000256" key="3">
    <source>
        <dbReference type="ARBA" id="ARBA00023125"/>
    </source>
</evidence>
<keyword evidence="1" id="KW-0540">Nuclease</keyword>
<dbReference type="Proteomes" id="UP001364472">
    <property type="component" value="Unassembled WGS sequence"/>
</dbReference>
<dbReference type="GO" id="GO:0003677">
    <property type="term" value="F:DNA binding"/>
    <property type="evidence" value="ECO:0007669"/>
    <property type="project" value="UniProtKB-KW"/>
</dbReference>
<evidence type="ECO:0000256" key="2">
    <source>
        <dbReference type="ARBA" id="ARBA00022801"/>
    </source>
</evidence>
<dbReference type="GO" id="GO:0008409">
    <property type="term" value="F:5'-3' exonuclease activity"/>
    <property type="evidence" value="ECO:0007669"/>
    <property type="project" value="InterPro"/>
</dbReference>
<dbReference type="CDD" id="cd09859">
    <property type="entry name" value="PIN_53EXO"/>
    <property type="match status" value="1"/>
</dbReference>
<evidence type="ECO:0000259" key="4">
    <source>
        <dbReference type="SMART" id="SM00475"/>
    </source>
</evidence>
<feature type="domain" description="5'-3' exonuclease" evidence="4">
    <location>
        <begin position="1"/>
        <end position="265"/>
    </location>
</feature>
<keyword evidence="2" id="KW-0378">Hydrolase</keyword>
<dbReference type="CDD" id="cd09898">
    <property type="entry name" value="H3TH_53EXO"/>
    <property type="match status" value="1"/>
</dbReference>
<dbReference type="GO" id="GO:0033567">
    <property type="term" value="P:DNA replication, Okazaki fragment processing"/>
    <property type="evidence" value="ECO:0007669"/>
    <property type="project" value="InterPro"/>
</dbReference>
<dbReference type="EMBL" id="JBBDHC010000002">
    <property type="protein sequence ID" value="MEJ1248485.1"/>
    <property type="molecule type" value="Genomic_DNA"/>
</dbReference>
<keyword evidence="6" id="KW-1185">Reference proteome</keyword>
<dbReference type="InterPro" id="IPR002421">
    <property type="entry name" value="5-3_exonuclease"/>
</dbReference>
<dbReference type="AlphaFoldDB" id="A0AAW9QU81"/>
<dbReference type="Gene3D" id="1.10.150.20">
    <property type="entry name" value="5' to 3' exonuclease, C-terminal subdomain"/>
    <property type="match status" value="1"/>
</dbReference>
<gene>
    <name evidence="5" type="ORF">WB794_02165</name>
</gene>
<reference evidence="5 6" key="1">
    <citation type="journal article" date="2016" name="Antonie Van Leeuwenhoek">
        <title>Denitratimonas tolerans gen. nov., sp. nov., a denitrifying bacterium isolated from a bioreactor for tannery wastewater treatment.</title>
        <authorList>
            <person name="Han S.I."/>
            <person name="Kim J.O."/>
            <person name="Lee Y.R."/>
            <person name="Ekpeghere K.I."/>
            <person name="Koh S.C."/>
            <person name="Whang K.S."/>
        </authorList>
    </citation>
    <scope>NUCLEOTIDE SEQUENCE [LARGE SCALE GENOMIC DNA]</scope>
    <source>
        <strain evidence="5 6">KACC 17565</strain>
    </source>
</reference>
<proteinExistence type="predicted"/>
<dbReference type="RefSeq" id="WP_337334200.1">
    <property type="nucleotide sequence ID" value="NZ_JBBDHC010000002.1"/>
</dbReference>
<protein>
    <submittedName>
        <fullName evidence="5">5'-3' exonuclease H3TH domain-containing protein</fullName>
    </submittedName>
</protein>
<dbReference type="Gene3D" id="3.40.50.1010">
    <property type="entry name" value="5'-nuclease"/>
    <property type="match status" value="1"/>
</dbReference>
<dbReference type="InterPro" id="IPR029060">
    <property type="entry name" value="PIN-like_dom_sf"/>
</dbReference>